<sequence>MRCIISLLISTLVVLCLSDATSTKPKSAELATMTMSDFFVQFGARIRSIMPALKDKLAKTDLGQQYLDARLKNREFLMAVIDKIEAYTQQP</sequence>
<dbReference type="OrthoDB" id="6264439at2759"/>
<accession>A0A8T0DIM2</accession>
<proteinExistence type="predicted"/>
<gene>
    <name evidence="2" type="ORF">P879_09213</name>
</gene>
<comment type="caution">
    <text evidence="2">The sequence shown here is derived from an EMBL/GenBank/DDBJ whole genome shotgun (WGS) entry which is preliminary data.</text>
</comment>
<name>A0A8T0DIM2_9TREM</name>
<keyword evidence="3" id="KW-1185">Reference proteome</keyword>
<evidence type="ECO:0000313" key="2">
    <source>
        <dbReference type="EMBL" id="KAF8567490.1"/>
    </source>
</evidence>
<feature type="chain" id="PRO_5035812750" evidence="1">
    <location>
        <begin position="19"/>
        <end position="91"/>
    </location>
</feature>
<keyword evidence="1" id="KW-0732">Signal</keyword>
<dbReference type="EMBL" id="JTDF01003792">
    <property type="protein sequence ID" value="KAF8567490.1"/>
    <property type="molecule type" value="Genomic_DNA"/>
</dbReference>
<evidence type="ECO:0000313" key="3">
    <source>
        <dbReference type="Proteomes" id="UP000699462"/>
    </source>
</evidence>
<feature type="signal peptide" evidence="1">
    <location>
        <begin position="1"/>
        <end position="18"/>
    </location>
</feature>
<evidence type="ECO:0000256" key="1">
    <source>
        <dbReference type="SAM" id="SignalP"/>
    </source>
</evidence>
<organism evidence="2 3">
    <name type="scientific">Paragonimus westermani</name>
    <dbReference type="NCBI Taxonomy" id="34504"/>
    <lineage>
        <taxon>Eukaryota</taxon>
        <taxon>Metazoa</taxon>
        <taxon>Spiralia</taxon>
        <taxon>Lophotrochozoa</taxon>
        <taxon>Platyhelminthes</taxon>
        <taxon>Trematoda</taxon>
        <taxon>Digenea</taxon>
        <taxon>Plagiorchiida</taxon>
        <taxon>Troglotremata</taxon>
        <taxon>Troglotrematidae</taxon>
        <taxon>Paragonimus</taxon>
    </lineage>
</organism>
<reference evidence="2 3" key="1">
    <citation type="submission" date="2019-07" db="EMBL/GenBank/DDBJ databases">
        <title>Annotation for the trematode Paragonimus westermani.</title>
        <authorList>
            <person name="Choi Y.-J."/>
        </authorList>
    </citation>
    <scope>NUCLEOTIDE SEQUENCE [LARGE SCALE GENOMIC DNA]</scope>
    <source>
        <strain evidence="2">180907_Pwestermani</strain>
    </source>
</reference>
<dbReference type="AlphaFoldDB" id="A0A8T0DIM2"/>
<protein>
    <submittedName>
        <fullName evidence="2">Uncharacterized protein</fullName>
    </submittedName>
</protein>
<dbReference type="Proteomes" id="UP000699462">
    <property type="component" value="Unassembled WGS sequence"/>
</dbReference>